<keyword evidence="4" id="KW-1185">Reference proteome</keyword>
<name>A0A1I6ATW4_9PSEU</name>
<organism evidence="3 4">
    <name type="scientific">Amycolatopsis arida</name>
    <dbReference type="NCBI Taxonomy" id="587909"/>
    <lineage>
        <taxon>Bacteria</taxon>
        <taxon>Bacillati</taxon>
        <taxon>Actinomycetota</taxon>
        <taxon>Actinomycetes</taxon>
        <taxon>Pseudonocardiales</taxon>
        <taxon>Pseudonocardiaceae</taxon>
        <taxon>Amycolatopsis</taxon>
    </lineage>
</organism>
<protein>
    <recommendedName>
        <fullName evidence="1">NADH-quinone oxidoreductase subunit J</fullName>
        <ecNumber evidence="1">7.1.1.-</ecNumber>
    </recommendedName>
</protein>
<keyword evidence="1" id="KW-0472">Membrane</keyword>
<feature type="region of interest" description="Disordered" evidence="2">
    <location>
        <begin position="167"/>
        <end position="207"/>
    </location>
</feature>
<dbReference type="AlphaFoldDB" id="A0A1I6ATW4"/>
<reference evidence="4" key="1">
    <citation type="submission" date="2016-10" db="EMBL/GenBank/DDBJ databases">
        <authorList>
            <person name="Varghese N."/>
            <person name="Submissions S."/>
        </authorList>
    </citation>
    <scope>NUCLEOTIDE SEQUENCE [LARGE SCALE GENOMIC DNA]</scope>
    <source>
        <strain evidence="4">CGMCC 4.5579</strain>
    </source>
</reference>
<accession>A0A1I6ATW4</accession>
<dbReference type="InterPro" id="IPR001457">
    <property type="entry name" value="NADH_UbQ/plastoQ_OxRdtase_su6"/>
</dbReference>
<dbReference type="GO" id="GO:0048038">
    <property type="term" value="F:quinone binding"/>
    <property type="evidence" value="ECO:0007669"/>
    <property type="project" value="UniProtKB-UniRule"/>
</dbReference>
<feature type="transmembrane region" description="Helical" evidence="1">
    <location>
        <begin position="6"/>
        <end position="23"/>
    </location>
</feature>
<dbReference type="EMBL" id="FOWW01000014">
    <property type="protein sequence ID" value="SFQ72122.1"/>
    <property type="molecule type" value="Genomic_DNA"/>
</dbReference>
<evidence type="ECO:0000313" key="4">
    <source>
        <dbReference type="Proteomes" id="UP000198727"/>
    </source>
</evidence>
<evidence type="ECO:0000256" key="2">
    <source>
        <dbReference type="SAM" id="MobiDB-lite"/>
    </source>
</evidence>
<keyword evidence="1" id="KW-1003">Cell membrane</keyword>
<dbReference type="STRING" id="587909.SAMN05421810_114103"/>
<dbReference type="Proteomes" id="UP000198727">
    <property type="component" value="Unassembled WGS sequence"/>
</dbReference>
<dbReference type="Pfam" id="PF00499">
    <property type="entry name" value="Oxidored_q3"/>
    <property type="match status" value="1"/>
</dbReference>
<dbReference type="GO" id="GO:0005886">
    <property type="term" value="C:plasma membrane"/>
    <property type="evidence" value="ECO:0007669"/>
    <property type="project" value="UniProtKB-SubCell"/>
</dbReference>
<comment type="function">
    <text evidence="1">NDH-1 shuttles electrons from NADH, via FMN and iron-sulfur (Fe-S) centers, to quinones in the respiratory chain. Couples the redox reaction to proton translocation (for every two electrons transferred, four hydrogen ions are translocated across the cytoplasmic membrane), and thus conserves the redox energy in a proton gradient.</text>
</comment>
<dbReference type="EC" id="7.1.1.-" evidence="1"/>
<dbReference type="Gene3D" id="1.20.120.1200">
    <property type="entry name" value="NADH-ubiquinone/plastoquinone oxidoreductase chain 6, subunit NuoJ"/>
    <property type="match status" value="1"/>
</dbReference>
<evidence type="ECO:0000313" key="3">
    <source>
        <dbReference type="EMBL" id="SFQ72122.1"/>
    </source>
</evidence>
<feature type="transmembrane region" description="Helical" evidence="1">
    <location>
        <begin position="53"/>
        <end position="74"/>
    </location>
</feature>
<dbReference type="InterPro" id="IPR042106">
    <property type="entry name" value="Nuo/plastoQ_OxRdtase_6_NuoJ"/>
</dbReference>
<comment type="similarity">
    <text evidence="1">Belongs to the complex I subunit 6 family.</text>
</comment>
<feature type="transmembrane region" description="Helical" evidence="1">
    <location>
        <begin position="94"/>
        <end position="115"/>
    </location>
</feature>
<sequence>MEIVLFAVLGVLAVAAGVAVFRVDSMARATVALLLSFVFVAGELLLLDLDYLGVLTVLMMTMEMAIMAVFMIMFMMNPAGLEPMEMVHNKRGALAIAAAVFAGLTAAALLVPWPAAYGPRAADPTRQLGEAVMGGHMLVMMVVGVALFATMIGATVLATARGRYGDAATPTHPTGHGGHGESHGGHGGHGHGGGHGTSHGGHGGDSG</sequence>
<gene>
    <name evidence="3" type="ORF">SAMN05421810_114103</name>
</gene>
<dbReference type="RefSeq" id="WP_092536687.1">
    <property type="nucleotide sequence ID" value="NZ_FOWW01000014.1"/>
</dbReference>
<evidence type="ECO:0000256" key="1">
    <source>
        <dbReference type="RuleBase" id="RU004429"/>
    </source>
</evidence>
<feature type="transmembrane region" description="Helical" evidence="1">
    <location>
        <begin position="30"/>
        <end position="47"/>
    </location>
</feature>
<feature type="compositionally biased region" description="Gly residues" evidence="2">
    <location>
        <begin position="185"/>
        <end position="207"/>
    </location>
</feature>
<dbReference type="GO" id="GO:0008137">
    <property type="term" value="F:NADH dehydrogenase (ubiquinone) activity"/>
    <property type="evidence" value="ECO:0007669"/>
    <property type="project" value="UniProtKB-UniRule"/>
</dbReference>
<keyword evidence="3" id="KW-0830">Ubiquinone</keyword>
<proteinExistence type="inferred from homology"/>
<comment type="catalytic activity">
    <reaction evidence="1">
        <text>a quinone + NADH + 5 H(+)(in) = a quinol + NAD(+) + 4 H(+)(out)</text>
        <dbReference type="Rhea" id="RHEA:57888"/>
        <dbReference type="ChEBI" id="CHEBI:15378"/>
        <dbReference type="ChEBI" id="CHEBI:24646"/>
        <dbReference type="ChEBI" id="CHEBI:57540"/>
        <dbReference type="ChEBI" id="CHEBI:57945"/>
        <dbReference type="ChEBI" id="CHEBI:132124"/>
    </reaction>
</comment>
<comment type="subcellular location">
    <subcellularLocation>
        <location evidence="1">Cell membrane</location>
        <topology evidence="1">Multi-pass membrane protein</topology>
    </subcellularLocation>
</comment>
<keyword evidence="1" id="KW-0812">Transmembrane</keyword>
<feature type="transmembrane region" description="Helical" evidence="1">
    <location>
        <begin position="135"/>
        <end position="158"/>
    </location>
</feature>
<keyword evidence="1" id="KW-0520">NAD</keyword>
<keyword evidence="1" id="KW-1133">Transmembrane helix</keyword>
<keyword evidence="1" id="KW-0874">Quinone</keyword>